<dbReference type="InterPro" id="IPR002182">
    <property type="entry name" value="NB-ARC"/>
</dbReference>
<dbReference type="Gene3D" id="3.80.10.10">
    <property type="entry name" value="Ribonuclease Inhibitor"/>
    <property type="match status" value="1"/>
</dbReference>
<keyword evidence="5" id="KW-0611">Plant defense</keyword>
<evidence type="ECO:0000256" key="4">
    <source>
        <dbReference type="ARBA" id="ARBA00022741"/>
    </source>
</evidence>
<gene>
    <name evidence="11" type="ORF">LWI28_019443</name>
</gene>
<dbReference type="AlphaFoldDB" id="A0AAD5NX76"/>
<dbReference type="Pfam" id="PF23036">
    <property type="entry name" value="TRAPPC10_1st"/>
    <property type="match status" value="1"/>
</dbReference>
<dbReference type="InterPro" id="IPR056913">
    <property type="entry name" value="TRAPPC10/Trs130_N"/>
</dbReference>
<evidence type="ECO:0000259" key="10">
    <source>
        <dbReference type="Pfam" id="PF23559"/>
    </source>
</evidence>
<evidence type="ECO:0000313" key="12">
    <source>
        <dbReference type="Proteomes" id="UP001064489"/>
    </source>
</evidence>
<dbReference type="FunFam" id="3.40.50.300:FF:001091">
    <property type="entry name" value="Probable disease resistance protein At1g61300"/>
    <property type="match status" value="1"/>
</dbReference>
<keyword evidence="7" id="KW-0175">Coiled coil</keyword>
<keyword evidence="4" id="KW-0547">Nucleotide-binding</keyword>
<evidence type="ECO:0000259" key="8">
    <source>
        <dbReference type="Pfam" id="PF00931"/>
    </source>
</evidence>
<dbReference type="InterPro" id="IPR050905">
    <property type="entry name" value="Plant_NBS-LRR"/>
</dbReference>
<dbReference type="Gene3D" id="1.10.8.430">
    <property type="entry name" value="Helical domain of apoptotic protease-activating factors"/>
    <property type="match status" value="1"/>
</dbReference>
<comment type="caution">
    <text evidence="11">The sequence shown here is derived from an EMBL/GenBank/DDBJ whole genome shotgun (WGS) entry which is preliminary data.</text>
</comment>
<reference evidence="11" key="2">
    <citation type="submission" date="2023-02" db="EMBL/GenBank/DDBJ databases">
        <authorList>
            <person name="Swenson N.G."/>
            <person name="Wegrzyn J.L."/>
            <person name="Mcevoy S.L."/>
        </authorList>
    </citation>
    <scope>NUCLEOTIDE SEQUENCE</scope>
    <source>
        <strain evidence="11">91603</strain>
        <tissue evidence="11">Leaf</tissue>
    </source>
</reference>
<reference evidence="11" key="1">
    <citation type="journal article" date="2022" name="Plant J.">
        <title>Strategies of tolerance reflected in two North American maple genomes.</title>
        <authorList>
            <person name="McEvoy S.L."/>
            <person name="Sezen U.U."/>
            <person name="Trouern-Trend A."/>
            <person name="McMahon S.M."/>
            <person name="Schaberg P.G."/>
            <person name="Yang J."/>
            <person name="Wegrzyn J.L."/>
            <person name="Swenson N.G."/>
        </authorList>
    </citation>
    <scope>NUCLEOTIDE SEQUENCE</scope>
    <source>
        <strain evidence="11">91603</strain>
    </source>
</reference>
<comment type="similarity">
    <text evidence="1">Belongs to the disease resistance NB-LRR family.</text>
</comment>
<evidence type="ECO:0000313" key="11">
    <source>
        <dbReference type="EMBL" id="KAI9186645.1"/>
    </source>
</evidence>
<dbReference type="Gene3D" id="3.40.50.300">
    <property type="entry name" value="P-loop containing nucleotide triphosphate hydrolases"/>
    <property type="match status" value="1"/>
</dbReference>
<evidence type="ECO:0000256" key="2">
    <source>
        <dbReference type="ARBA" id="ARBA00022614"/>
    </source>
</evidence>
<dbReference type="InterPro" id="IPR036388">
    <property type="entry name" value="WH-like_DNA-bd_sf"/>
</dbReference>
<name>A0AAD5NX76_ACENE</name>
<feature type="domain" description="NB-ARC" evidence="8">
    <location>
        <begin position="147"/>
        <end position="308"/>
    </location>
</feature>
<protein>
    <recommendedName>
        <fullName evidence="13">NB-ARC domain-containing protein</fullName>
    </recommendedName>
</protein>
<keyword evidence="2" id="KW-0433">Leucine-rich repeat</keyword>
<evidence type="ECO:0000256" key="5">
    <source>
        <dbReference type="ARBA" id="ARBA00022821"/>
    </source>
</evidence>
<evidence type="ECO:0000256" key="1">
    <source>
        <dbReference type="ARBA" id="ARBA00008894"/>
    </source>
</evidence>
<keyword evidence="3" id="KW-0677">Repeat</keyword>
<organism evidence="11 12">
    <name type="scientific">Acer negundo</name>
    <name type="common">Box elder</name>
    <dbReference type="NCBI Taxonomy" id="4023"/>
    <lineage>
        <taxon>Eukaryota</taxon>
        <taxon>Viridiplantae</taxon>
        <taxon>Streptophyta</taxon>
        <taxon>Embryophyta</taxon>
        <taxon>Tracheophyta</taxon>
        <taxon>Spermatophyta</taxon>
        <taxon>Magnoliopsida</taxon>
        <taxon>eudicotyledons</taxon>
        <taxon>Gunneridae</taxon>
        <taxon>Pentapetalae</taxon>
        <taxon>rosids</taxon>
        <taxon>malvids</taxon>
        <taxon>Sapindales</taxon>
        <taxon>Sapindaceae</taxon>
        <taxon>Hippocastanoideae</taxon>
        <taxon>Acereae</taxon>
        <taxon>Acer</taxon>
    </lineage>
</organism>
<dbReference type="InterPro" id="IPR032675">
    <property type="entry name" value="LRR_dom_sf"/>
</dbReference>
<feature type="coiled-coil region" evidence="7">
    <location>
        <begin position="24"/>
        <end position="87"/>
    </location>
</feature>
<dbReference type="PRINTS" id="PR00364">
    <property type="entry name" value="DISEASERSIST"/>
</dbReference>
<feature type="domain" description="Disease resistance protein winged helix" evidence="10">
    <location>
        <begin position="395"/>
        <end position="462"/>
    </location>
</feature>
<dbReference type="InterPro" id="IPR058922">
    <property type="entry name" value="WHD_DRP"/>
</dbReference>
<evidence type="ECO:0000256" key="6">
    <source>
        <dbReference type="ARBA" id="ARBA00022840"/>
    </source>
</evidence>
<dbReference type="InterPro" id="IPR027417">
    <property type="entry name" value="P-loop_NTPase"/>
</dbReference>
<dbReference type="Gene3D" id="1.10.10.10">
    <property type="entry name" value="Winged helix-like DNA-binding domain superfamily/Winged helix DNA-binding domain"/>
    <property type="match status" value="1"/>
</dbReference>
<accession>A0AAD5NX76</accession>
<keyword evidence="12" id="KW-1185">Reference proteome</keyword>
<evidence type="ECO:0000256" key="3">
    <source>
        <dbReference type="ARBA" id="ARBA00022737"/>
    </source>
</evidence>
<feature type="domain" description="TRAPPC10/Trs130 N-terminal" evidence="9">
    <location>
        <begin position="771"/>
        <end position="854"/>
    </location>
</feature>
<dbReference type="PANTHER" id="PTHR33463">
    <property type="entry name" value="NB-ARC DOMAIN-CONTAINING PROTEIN-RELATED"/>
    <property type="match status" value="1"/>
</dbReference>
<proteinExistence type="inferred from homology"/>
<dbReference type="PANTHER" id="PTHR33463:SF187">
    <property type="entry name" value="AND NB-ARC DOMAIN DISEASE RESISTANCE PROTEIN, PUTATIVE-RELATED"/>
    <property type="match status" value="1"/>
</dbReference>
<dbReference type="Proteomes" id="UP001064489">
    <property type="component" value="Chromosome 3"/>
</dbReference>
<evidence type="ECO:0008006" key="13">
    <source>
        <dbReference type="Google" id="ProtNLM"/>
    </source>
</evidence>
<keyword evidence="6" id="KW-0067">ATP-binding</keyword>
<dbReference type="Pfam" id="PF00931">
    <property type="entry name" value="NB-ARC"/>
    <property type="match status" value="1"/>
</dbReference>
<dbReference type="FunFam" id="1.10.10.10:FF:000322">
    <property type="entry name" value="Probable disease resistance protein At1g63360"/>
    <property type="match status" value="1"/>
</dbReference>
<evidence type="ECO:0000259" key="9">
    <source>
        <dbReference type="Pfam" id="PF23036"/>
    </source>
</evidence>
<dbReference type="InterPro" id="IPR042197">
    <property type="entry name" value="Apaf_helical"/>
</dbReference>
<dbReference type="GO" id="GO:0006952">
    <property type="term" value="P:defense response"/>
    <property type="evidence" value="ECO:0007669"/>
    <property type="project" value="UniProtKB-KW"/>
</dbReference>
<sequence length="921" mass="105234">MEPGPYLEIINFAGPPICKYWNYHRKLKEGLNILRSKKETLNARYEGTQLRLSNELCHFGKHPKQEVENWLKKVEKIIGEIRSLEDEVGKVKYLSRAFLGKRVYKKIEETTEVYGEGSFSESLVIDDPSNSGMALSTPELVSEAAVKQKIWQYLMGDSLCKIGVCGMGGIGKTTIMKHIHNELLREAKFDKVIWVTVSQECDVFKLQEKIASALDEDLSKHEDEAIHAAMLSKILETRKRHVLILDDVWKRYCLQEVGIPEPSISNGCKLVLTTRSMELAKSMDCEAIRVAPLSEGEALNLFLNHAGREVCVPNLESTLKEVVEQCAGLPLAIKIIGSTMRGENDVHVWKNALNKLKKQAGSAEGMVDEVFPRLKFSYDRLKNAKMKQCFLYCALYPEDFEISKEELIEYWIVEGLLDVMDTRQEMYEEGFSILERLENNGLLESVKDQGRVKMHDLVRDLALHIKSSESPRYLVKAGMQLEELPNEQEWKEDVEKVSLMENRIKEISSDVTIPKCRTLSTLLLQNNLVVRIHESFFTLMTGLTILDLSGNEMIKALPNSVSELQNLNALLLHDCWTLEYVPSLSKIRGLKKLDLGGTGIEEVPHDVGSLREIPARILPKLSRLQHLRLNSRPDVIVEEVIGLRKLETLEIVFNNLEDYRPYLPRLQPECHNRYYFHVGVDPDFGFVNPTYEKYVGFYELSLCRDSILLPTDIQEVVITECHDITSLSDHNSSFQYATDLRCCRILHCKGIECFVSSSSCYNILQSIEKLESLAFMFEMAHLHEDALREYDELELCYLETVNMTGKQREFGGVENGDEEAALLNFENKPLTQIVQDDSFREFEFRQYLFACQSKEIDKTISSILEDTNCRFSPKMEDMDPDLNTGVSSKMEEIRGDIHLLHFGGDQLYISSENGGHGSRSK</sequence>
<dbReference type="GO" id="GO:0043531">
    <property type="term" value="F:ADP binding"/>
    <property type="evidence" value="ECO:0007669"/>
    <property type="project" value="InterPro"/>
</dbReference>
<dbReference type="EMBL" id="JAJSOW010000100">
    <property type="protein sequence ID" value="KAI9186645.1"/>
    <property type="molecule type" value="Genomic_DNA"/>
</dbReference>
<dbReference type="SUPFAM" id="SSF52540">
    <property type="entry name" value="P-loop containing nucleoside triphosphate hydrolases"/>
    <property type="match status" value="1"/>
</dbReference>
<dbReference type="GO" id="GO:0005524">
    <property type="term" value="F:ATP binding"/>
    <property type="evidence" value="ECO:0007669"/>
    <property type="project" value="UniProtKB-KW"/>
</dbReference>
<dbReference type="Pfam" id="PF23559">
    <property type="entry name" value="WHD_DRP"/>
    <property type="match status" value="1"/>
</dbReference>
<dbReference type="SUPFAM" id="SSF52058">
    <property type="entry name" value="L domain-like"/>
    <property type="match status" value="1"/>
</dbReference>
<evidence type="ECO:0000256" key="7">
    <source>
        <dbReference type="SAM" id="Coils"/>
    </source>
</evidence>